<feature type="region of interest" description="Disordered" evidence="15">
    <location>
        <begin position="963"/>
        <end position="992"/>
    </location>
</feature>
<feature type="region of interest" description="Disordered" evidence="15">
    <location>
        <begin position="492"/>
        <end position="517"/>
    </location>
</feature>
<feature type="region of interest" description="Disordered" evidence="15">
    <location>
        <begin position="573"/>
        <end position="607"/>
    </location>
</feature>
<feature type="compositionally biased region" description="Basic and acidic residues" evidence="15">
    <location>
        <begin position="963"/>
        <end position="988"/>
    </location>
</feature>
<evidence type="ECO:0000259" key="17">
    <source>
        <dbReference type="Pfam" id="PF12922"/>
    </source>
</evidence>
<feature type="domain" description="Condensin complex subunit 1 C-terminal" evidence="16">
    <location>
        <begin position="1085"/>
        <end position="1245"/>
    </location>
</feature>
<dbReference type="GO" id="GO:0051301">
    <property type="term" value="P:cell division"/>
    <property type="evidence" value="ECO:0007669"/>
    <property type="project" value="UniProtKB-KW"/>
</dbReference>
<feature type="domain" description="Condensin complex subunit 1 N-terminal" evidence="17">
    <location>
        <begin position="78"/>
        <end position="239"/>
    </location>
</feature>
<dbReference type="Gene3D" id="1.25.10.10">
    <property type="entry name" value="Leucine-rich Repeat Variant"/>
    <property type="match status" value="2"/>
</dbReference>
<feature type="region of interest" description="Disordered" evidence="15">
    <location>
        <begin position="902"/>
        <end position="927"/>
    </location>
</feature>
<dbReference type="FunFam" id="1.25.10.10:FF:001828">
    <property type="entry name" value="Condensin complex subunit 1"/>
    <property type="match status" value="1"/>
</dbReference>
<feature type="region of interest" description="Disordered" evidence="15">
    <location>
        <begin position="1317"/>
        <end position="1410"/>
    </location>
</feature>
<comment type="similarity">
    <text evidence="4 14">Belongs to the CND1 (condensin subunit 1) family.</text>
</comment>
<evidence type="ECO:0000256" key="12">
    <source>
        <dbReference type="ARBA" id="ARBA00023242"/>
    </source>
</evidence>
<dbReference type="InterPro" id="IPR026971">
    <property type="entry name" value="CND1/NCAPD3"/>
</dbReference>
<dbReference type="InterPro" id="IPR011989">
    <property type="entry name" value="ARM-like"/>
</dbReference>
<dbReference type="SUPFAM" id="SSF48371">
    <property type="entry name" value="ARM repeat"/>
    <property type="match status" value="1"/>
</dbReference>
<evidence type="ECO:0000256" key="6">
    <source>
        <dbReference type="ARBA" id="ARBA00022454"/>
    </source>
</evidence>
<comment type="function">
    <text evidence="14">Regulatory subunit of the condensin complex, a complex required for conversion of interphase chromatin into mitotic-like condense chromosomes. The condensin complex probably introduces positive supercoils into relaxed DNA in the presence of type I topoisomerases and converts nicked DNA into positive knotted forms in the presence of type II topoisomerases.</text>
</comment>
<feature type="compositionally biased region" description="Acidic residues" evidence="15">
    <location>
        <begin position="496"/>
        <end position="514"/>
    </location>
</feature>
<dbReference type="GO" id="GO:0000796">
    <property type="term" value="C:condensin complex"/>
    <property type="evidence" value="ECO:0007669"/>
    <property type="project" value="TreeGrafter"/>
</dbReference>
<keyword evidence="10 14" id="KW-0498">Mitosis</keyword>
<dbReference type="GO" id="GO:0042393">
    <property type="term" value="F:histone binding"/>
    <property type="evidence" value="ECO:0007669"/>
    <property type="project" value="TreeGrafter"/>
</dbReference>
<name>A0A6P3W096_CLUHA</name>
<dbReference type="GO" id="GO:0007076">
    <property type="term" value="P:mitotic chromosome condensation"/>
    <property type="evidence" value="ECO:0007669"/>
    <property type="project" value="InterPro"/>
</dbReference>
<dbReference type="GO" id="GO:0010032">
    <property type="term" value="P:meiotic chromosome condensation"/>
    <property type="evidence" value="ECO:0007669"/>
    <property type="project" value="TreeGrafter"/>
</dbReference>
<evidence type="ECO:0000259" key="16">
    <source>
        <dbReference type="Pfam" id="PF12717"/>
    </source>
</evidence>
<evidence type="ECO:0000256" key="4">
    <source>
        <dbReference type="ARBA" id="ARBA00009606"/>
    </source>
</evidence>
<evidence type="ECO:0000256" key="5">
    <source>
        <dbReference type="ARBA" id="ARBA00016064"/>
    </source>
</evidence>
<dbReference type="PANTHER" id="PTHR14222:SF2">
    <property type="entry name" value="CONDENSIN COMPLEX SUBUNIT 1"/>
    <property type="match status" value="1"/>
</dbReference>
<keyword evidence="9 14" id="KW-0132">Cell division</keyword>
<dbReference type="GO" id="GO:0005634">
    <property type="term" value="C:nucleus"/>
    <property type="evidence" value="ECO:0007669"/>
    <property type="project" value="UniProtKB-SubCell"/>
</dbReference>
<dbReference type="OrthoDB" id="436262at2759"/>
<evidence type="ECO:0000256" key="8">
    <source>
        <dbReference type="ARBA" id="ARBA00022553"/>
    </source>
</evidence>
<evidence type="ECO:0000256" key="15">
    <source>
        <dbReference type="SAM" id="MobiDB-lite"/>
    </source>
</evidence>
<feature type="compositionally biased region" description="Basic and acidic residues" evidence="15">
    <location>
        <begin position="597"/>
        <end position="607"/>
    </location>
</feature>
<comment type="subcellular location">
    <subcellularLocation>
        <location evidence="2">Chromosome</location>
    </subcellularLocation>
    <subcellularLocation>
        <location evidence="3">Cytoplasm</location>
    </subcellularLocation>
    <subcellularLocation>
        <location evidence="1">Nucleus</location>
    </subcellularLocation>
</comment>
<keyword evidence="7" id="KW-0963">Cytoplasm</keyword>
<reference evidence="19" key="1">
    <citation type="submission" date="2025-08" db="UniProtKB">
        <authorList>
            <consortium name="RefSeq"/>
        </authorList>
    </citation>
    <scope>IDENTIFICATION</scope>
</reference>
<organism evidence="18 19">
    <name type="scientific">Clupea harengus</name>
    <name type="common">Atlantic herring</name>
    <dbReference type="NCBI Taxonomy" id="7950"/>
    <lineage>
        <taxon>Eukaryota</taxon>
        <taxon>Metazoa</taxon>
        <taxon>Chordata</taxon>
        <taxon>Craniata</taxon>
        <taxon>Vertebrata</taxon>
        <taxon>Euteleostomi</taxon>
        <taxon>Actinopterygii</taxon>
        <taxon>Neopterygii</taxon>
        <taxon>Teleostei</taxon>
        <taxon>Clupei</taxon>
        <taxon>Clupeiformes</taxon>
        <taxon>Clupeoidei</taxon>
        <taxon>Clupeidae</taxon>
        <taxon>Clupea</taxon>
    </lineage>
</organism>
<dbReference type="Proteomes" id="UP000515152">
    <property type="component" value="Chromosome 11"/>
</dbReference>
<keyword evidence="8" id="KW-0597">Phosphoprotein</keyword>
<feature type="compositionally biased region" description="Acidic residues" evidence="15">
    <location>
        <begin position="1378"/>
        <end position="1390"/>
    </location>
</feature>
<feature type="compositionally biased region" description="Polar residues" evidence="15">
    <location>
        <begin position="902"/>
        <end position="925"/>
    </location>
</feature>
<dbReference type="PANTHER" id="PTHR14222">
    <property type="entry name" value="CONDENSIN"/>
    <property type="match status" value="1"/>
</dbReference>
<evidence type="ECO:0000313" key="19">
    <source>
        <dbReference type="RefSeq" id="XP_012684626.2"/>
    </source>
</evidence>
<dbReference type="InterPro" id="IPR007673">
    <property type="entry name" value="Condensin_cplx_su1"/>
</dbReference>
<keyword evidence="13 14" id="KW-0131">Cell cycle</keyword>
<evidence type="ECO:0000256" key="7">
    <source>
        <dbReference type="ARBA" id="ARBA00022490"/>
    </source>
</evidence>
<dbReference type="GO" id="GO:0005737">
    <property type="term" value="C:cytoplasm"/>
    <property type="evidence" value="ECO:0007669"/>
    <property type="project" value="UniProtKB-SubCell"/>
</dbReference>
<gene>
    <name evidence="19" type="primary">ncapd2</name>
</gene>
<evidence type="ECO:0000256" key="3">
    <source>
        <dbReference type="ARBA" id="ARBA00004496"/>
    </source>
</evidence>
<dbReference type="Pfam" id="PF12717">
    <property type="entry name" value="Cnd1"/>
    <property type="match status" value="1"/>
</dbReference>
<dbReference type="PIRSF" id="PIRSF017127">
    <property type="entry name" value="Condensin_D2"/>
    <property type="match status" value="1"/>
</dbReference>
<dbReference type="KEGG" id="char:105901686"/>
<dbReference type="InterPro" id="IPR024324">
    <property type="entry name" value="Condensin_cplx_su1_N"/>
</dbReference>
<dbReference type="InterPro" id="IPR032682">
    <property type="entry name" value="Cnd1_C"/>
</dbReference>
<dbReference type="RefSeq" id="XP_012684626.2">
    <property type="nucleotide sequence ID" value="XM_012829172.2"/>
</dbReference>
<dbReference type="GeneID" id="105901686"/>
<proteinExistence type="inferred from homology"/>
<evidence type="ECO:0000256" key="14">
    <source>
        <dbReference type="PIRNR" id="PIRNR017127"/>
    </source>
</evidence>
<dbReference type="InterPro" id="IPR016024">
    <property type="entry name" value="ARM-type_fold"/>
</dbReference>
<evidence type="ECO:0000256" key="10">
    <source>
        <dbReference type="ARBA" id="ARBA00022776"/>
    </source>
</evidence>
<evidence type="ECO:0000256" key="11">
    <source>
        <dbReference type="ARBA" id="ARBA00023067"/>
    </source>
</evidence>
<dbReference type="CTD" id="9918"/>
<keyword evidence="12" id="KW-0539">Nucleus</keyword>
<evidence type="ECO:0000256" key="9">
    <source>
        <dbReference type="ARBA" id="ARBA00022618"/>
    </source>
</evidence>
<evidence type="ECO:0000256" key="13">
    <source>
        <dbReference type="ARBA" id="ARBA00023306"/>
    </source>
</evidence>
<keyword evidence="6" id="KW-0158">Chromosome</keyword>
<dbReference type="Pfam" id="PF12922">
    <property type="entry name" value="Cnd1_N"/>
    <property type="match status" value="1"/>
</dbReference>
<keyword evidence="18" id="KW-1185">Reference proteome</keyword>
<evidence type="ECO:0000313" key="18">
    <source>
        <dbReference type="Proteomes" id="UP000515152"/>
    </source>
</evidence>
<sequence>MPAAMSWDFNLPVSVDDLVKAGGVGQYVVQDVLTPKELPSHLNRFKLALRNQGPLSILEHFDTTYSVLQHWRTLDVAMKEETLELLIQVVRGLSVSLPSMLDSGALSSDDRKLQLNAVKMGVFLLCKLTETLESDSYRQSIVTAPVKGGKKNKGGEGLMQWESEREVVLQCLSQLLQLDIRSLWSLSLVEEEFVSCVTCCCYKLLENPTISHVKSKPTRDLIIHIIGVMIKKYNHMLGARVKVIQLLQHFEQLAGVCAQAVATWSTEFGVKAIAGEIMREIGQKSSEELSREGSGVKAFSSFLSELSTLVPELMIPNISVILSHLEKESASMRVAVCEILGEVLVRILTGDRLEDSARADRDRFLDTLQEHMHDAHSNVRTHVLQVYARIVNSKALPLCRYTEVMELAVGRLGDKSVNVCKSAIQLLAAFIAHNPYSGKLSSADLKKPLEKEAAKLKEMKDKMAEKSPVAVISAAELWSAMEPELLQTARAHLEPDSEEEWDEEEEVTGEDEGSDRDTAIQIAQLLRDNKYRQAVRACIQAHGRFPDSKFFSGLSTLNTQAVMDALGHLFKGSEDEDEQPQDAAQLPPPPSSEEGQGAERAKDGVDEGELKKQEMLVQYLRDTEGFALQVERAIAIINNMLYWKTTTVVQEAMQFCVTAYEFSVANSLSGVRKMLPLVWSTDTAVKDAVVQAYRRLYLNPQGDNTRAKAQTLVDSLSELMVDASLGTIQCLEEIVQEFFSNETALQVSVVQALWERFSGKRETTALHRRAAVLLLGMAARAEREVVLSNLDTLCSVALGESVTEDYLLARDTVITICNITDQIRLSKGAPFRLPQDHQLFSCLTQAIADGVVLSDPHWQTFMEQAVRLIYFLAESPDQLCGHLLQRSARLLLEQATEAGPISQSDDTVVAQSQMEETIQSQGSSQDLKEPGQQVSCVSLAQLLALCGGVTFWQVSHLERSVSAELRRRRGEREEKEEKGPTSKSKQDGNDSVEEELGLVGASAEDTEAELIRKICESELLAEENLLCVFVPLLVRVCSSPGRYAHPQLTAAACLALSQYMMISPAACKEHIRLLFTILEKSPLPIVRSNTIVALGDLTVRFPNILEPWTPNLYARLSDENASVRLTAITVLTQLVLKDVMKVKGQVSEVAVLLLDPEPHIASLAINFFNELSNKDNAIYNLLPDIISRLSDPERGMKEEDFNTIMKQLFSYITKEKQTESLVEKLCQRFRTAKTERQWADLAMSLSLLSMCERGFKRLQECWECYSDKLTEAGVYQPLLSITAKLRRGAKPLFKAQVEEFEKKLTAVHTKGLENVENEELEAQSEEQSQTQLVKTPAPPRSTRKTRGRVKSTIPEESDLVTPKQKTGRRPRKVIVFSSDEEEEDAVMEESETPKVTTPISRSSRRTRLRH</sequence>
<evidence type="ECO:0000256" key="2">
    <source>
        <dbReference type="ARBA" id="ARBA00004286"/>
    </source>
</evidence>
<dbReference type="FunFam" id="1.25.10.10:FF:000695">
    <property type="entry name" value="Condensin complex subunit 1"/>
    <property type="match status" value="1"/>
</dbReference>
<keyword evidence="11 14" id="KW-0226">DNA condensation</keyword>
<protein>
    <recommendedName>
        <fullName evidence="5 14">Condensin complex subunit 1</fullName>
    </recommendedName>
</protein>
<dbReference type="GO" id="GO:0000779">
    <property type="term" value="C:condensed chromosome, centromeric region"/>
    <property type="evidence" value="ECO:0007669"/>
    <property type="project" value="TreeGrafter"/>
</dbReference>
<evidence type="ECO:0000256" key="1">
    <source>
        <dbReference type="ARBA" id="ARBA00004123"/>
    </source>
</evidence>
<accession>A0A6P3W096</accession>